<dbReference type="PANTHER" id="PTHR42731:SF5">
    <property type="entry name" value="RADICAL SAM DOMAIN PROTEIN"/>
    <property type="match status" value="1"/>
</dbReference>
<accession>X1L7W6</accession>
<reference evidence="2" key="1">
    <citation type="journal article" date="2014" name="Front. Microbiol.">
        <title>High frequency of phylogenetically diverse reductive dehalogenase-homologous genes in deep subseafloor sedimentary metagenomes.</title>
        <authorList>
            <person name="Kawai M."/>
            <person name="Futagami T."/>
            <person name="Toyoda A."/>
            <person name="Takaki Y."/>
            <person name="Nishi S."/>
            <person name="Hori S."/>
            <person name="Arai W."/>
            <person name="Tsubouchi T."/>
            <person name="Morono Y."/>
            <person name="Uchiyama I."/>
            <person name="Ito T."/>
            <person name="Fujiyama A."/>
            <person name="Inagaki F."/>
            <person name="Takami H."/>
        </authorList>
    </citation>
    <scope>NUCLEOTIDE SEQUENCE</scope>
    <source>
        <strain evidence="2">Expedition CK06-06</strain>
    </source>
</reference>
<dbReference type="InterPro" id="IPR007197">
    <property type="entry name" value="rSAM"/>
</dbReference>
<dbReference type="PANTHER" id="PTHR42731">
    <property type="entry name" value="SLL1084 PROTEIN"/>
    <property type="match status" value="1"/>
</dbReference>
<evidence type="ECO:0000313" key="2">
    <source>
        <dbReference type="EMBL" id="GAH98484.1"/>
    </source>
</evidence>
<sequence>MRYRSIDKLISQAEQGLKYRKRLGLVGPAVSDHPQLEELLLKLGQMGAELSISSLRVSPLSRIVLRELAKGGARTISLAPEAGSQRLRQVIKKSISEDDILESMDKVAENMDYIEVVKLIGDGKGEDSKVGERSLRFQA</sequence>
<name>X1L7W6_9ZZZZ</name>
<dbReference type="GO" id="GO:0051536">
    <property type="term" value="F:iron-sulfur cluster binding"/>
    <property type="evidence" value="ECO:0007669"/>
    <property type="project" value="InterPro"/>
</dbReference>
<gene>
    <name evidence="2" type="ORF">S06H3_04612</name>
</gene>
<dbReference type="SUPFAM" id="SSF102114">
    <property type="entry name" value="Radical SAM enzymes"/>
    <property type="match status" value="1"/>
</dbReference>
<evidence type="ECO:0000259" key="1">
    <source>
        <dbReference type="Pfam" id="PF04055"/>
    </source>
</evidence>
<dbReference type="AlphaFoldDB" id="X1L7W6"/>
<dbReference type="InterPro" id="IPR058240">
    <property type="entry name" value="rSAM_sf"/>
</dbReference>
<dbReference type="EMBL" id="BARV01001632">
    <property type="protein sequence ID" value="GAH98484.1"/>
    <property type="molecule type" value="Genomic_DNA"/>
</dbReference>
<feature type="domain" description="Radical SAM core" evidence="1">
    <location>
        <begin position="2"/>
        <end position="113"/>
    </location>
</feature>
<organism evidence="2">
    <name type="scientific">marine sediment metagenome</name>
    <dbReference type="NCBI Taxonomy" id="412755"/>
    <lineage>
        <taxon>unclassified sequences</taxon>
        <taxon>metagenomes</taxon>
        <taxon>ecological metagenomes</taxon>
    </lineage>
</organism>
<dbReference type="GO" id="GO:0003824">
    <property type="term" value="F:catalytic activity"/>
    <property type="evidence" value="ECO:0007669"/>
    <property type="project" value="InterPro"/>
</dbReference>
<protein>
    <recommendedName>
        <fullName evidence="1">Radical SAM core domain-containing protein</fullName>
    </recommendedName>
</protein>
<proteinExistence type="predicted"/>
<dbReference type="Pfam" id="PF04055">
    <property type="entry name" value="Radical_SAM"/>
    <property type="match status" value="1"/>
</dbReference>
<comment type="caution">
    <text evidence="2">The sequence shown here is derived from an EMBL/GenBank/DDBJ whole genome shotgun (WGS) entry which is preliminary data.</text>
</comment>